<proteinExistence type="predicted"/>
<feature type="domain" description="DUF7053" evidence="1">
    <location>
        <begin position="8"/>
        <end position="105"/>
    </location>
</feature>
<gene>
    <name evidence="2" type="ORF">JX265_012252</name>
</gene>
<dbReference type="Pfam" id="PF23155">
    <property type="entry name" value="DUF7053"/>
    <property type="match status" value="1"/>
</dbReference>
<protein>
    <recommendedName>
        <fullName evidence="1">DUF7053 domain-containing protein</fullName>
    </recommendedName>
</protein>
<evidence type="ECO:0000313" key="2">
    <source>
        <dbReference type="EMBL" id="KAI1855064.1"/>
    </source>
</evidence>
<dbReference type="InterPro" id="IPR055481">
    <property type="entry name" value="DUF7053"/>
</dbReference>
<comment type="caution">
    <text evidence="2">The sequence shown here is derived from an EMBL/GenBank/DDBJ whole genome shotgun (WGS) entry which is preliminary data.</text>
</comment>
<organism evidence="2 3">
    <name type="scientific">Neoarthrinium moseri</name>
    <dbReference type="NCBI Taxonomy" id="1658444"/>
    <lineage>
        <taxon>Eukaryota</taxon>
        <taxon>Fungi</taxon>
        <taxon>Dikarya</taxon>
        <taxon>Ascomycota</taxon>
        <taxon>Pezizomycotina</taxon>
        <taxon>Sordariomycetes</taxon>
        <taxon>Xylariomycetidae</taxon>
        <taxon>Amphisphaeriales</taxon>
        <taxon>Apiosporaceae</taxon>
        <taxon>Neoarthrinium</taxon>
    </lineage>
</organism>
<dbReference type="AlphaFoldDB" id="A0A9Q0AJV6"/>
<sequence length="144" mass="16014">MSPTETRISTAFSEDTSGEAILNCLHNHDRYIRTTCPQLISYKHVSGVPDLAYPCVYEVTDKRPIGQTTYTLTLVNQKDGIDAHIDGKAPTGAINIQSKWRVTEDMLEEVILIDSNMLMNKMIKGGVEKNHPAQHQGFIEAGRA</sequence>
<reference evidence="2" key="1">
    <citation type="submission" date="2021-03" db="EMBL/GenBank/DDBJ databases">
        <title>Revisited historic fungal species revealed as producer of novel bioactive compounds through whole genome sequencing and comparative genomics.</title>
        <authorList>
            <person name="Vignolle G.A."/>
            <person name="Hochenegger N."/>
            <person name="Mach R.L."/>
            <person name="Mach-Aigner A.R."/>
            <person name="Javad Rahimi M."/>
            <person name="Salim K.A."/>
            <person name="Chan C.M."/>
            <person name="Lim L.B.L."/>
            <person name="Cai F."/>
            <person name="Druzhinina I.S."/>
            <person name="U'Ren J.M."/>
            <person name="Derntl C."/>
        </authorList>
    </citation>
    <scope>NUCLEOTIDE SEQUENCE</scope>
    <source>
        <strain evidence="2">TUCIM 5799</strain>
    </source>
</reference>
<evidence type="ECO:0000259" key="1">
    <source>
        <dbReference type="Pfam" id="PF23155"/>
    </source>
</evidence>
<keyword evidence="3" id="KW-1185">Reference proteome</keyword>
<dbReference type="EMBL" id="JAFIMR010000051">
    <property type="protein sequence ID" value="KAI1855064.1"/>
    <property type="molecule type" value="Genomic_DNA"/>
</dbReference>
<dbReference type="OrthoDB" id="3905686at2759"/>
<accession>A0A9Q0AJV6</accession>
<dbReference type="Proteomes" id="UP000829685">
    <property type="component" value="Unassembled WGS sequence"/>
</dbReference>
<evidence type="ECO:0000313" key="3">
    <source>
        <dbReference type="Proteomes" id="UP000829685"/>
    </source>
</evidence>
<name>A0A9Q0AJV6_9PEZI</name>